<evidence type="ECO:0000256" key="7">
    <source>
        <dbReference type="ARBA" id="ARBA00023191"/>
    </source>
</evidence>
<comment type="pathway">
    <text evidence="2">Siderophore biosynthesis; enterobactin biosynthesis.</text>
</comment>
<feature type="domain" description="4'-phosphopantetheinyl transferase" evidence="14">
    <location>
        <begin position="99"/>
        <end position="186"/>
    </location>
</feature>
<accession>A0A3N2SFM4</accession>
<feature type="binding site" evidence="12">
    <location>
        <position position="152"/>
    </location>
    <ligand>
        <name>CoA</name>
        <dbReference type="ChEBI" id="CHEBI:57287"/>
    </ligand>
</feature>
<dbReference type="Gene3D" id="3.90.470.20">
    <property type="entry name" value="4'-phosphopantetheinyl transferase domain"/>
    <property type="match status" value="2"/>
</dbReference>
<comment type="similarity">
    <text evidence="3">Belongs to the P-Pant transferase superfamily. EntD family.</text>
</comment>
<dbReference type="OrthoDB" id="8210607at2"/>
<dbReference type="GO" id="GO:0005886">
    <property type="term" value="C:plasma membrane"/>
    <property type="evidence" value="ECO:0007669"/>
    <property type="project" value="TreeGrafter"/>
</dbReference>
<comment type="caution">
    <text evidence="16">The sequence shown here is derived from an EMBL/GenBank/DDBJ whole genome shotgun (WGS) entry which is preliminary data.</text>
</comment>
<dbReference type="GO" id="GO:0008897">
    <property type="term" value="F:holo-[acyl-carrier-protein] synthase activity"/>
    <property type="evidence" value="ECO:0007669"/>
    <property type="project" value="InterPro"/>
</dbReference>
<dbReference type="GO" id="GO:0000287">
    <property type="term" value="F:magnesium ion binding"/>
    <property type="evidence" value="ECO:0007669"/>
    <property type="project" value="InterPro"/>
</dbReference>
<proteinExistence type="inferred from homology"/>
<feature type="binding site" evidence="12">
    <location>
        <position position="162"/>
    </location>
    <ligand>
        <name>CoA</name>
        <dbReference type="ChEBI" id="CHEBI:57287"/>
    </ligand>
</feature>
<feature type="binding site" evidence="12">
    <location>
        <position position="42"/>
    </location>
    <ligand>
        <name>CoA</name>
        <dbReference type="ChEBI" id="CHEBI:57287"/>
    </ligand>
</feature>
<evidence type="ECO:0000259" key="14">
    <source>
        <dbReference type="Pfam" id="PF01648"/>
    </source>
</evidence>
<feature type="binding site" evidence="12">
    <location>
        <begin position="85"/>
        <end position="86"/>
    </location>
    <ligand>
        <name>CoA</name>
        <dbReference type="ChEBI" id="CHEBI:57287"/>
    </ligand>
</feature>
<organism evidence="16 17">
    <name type="scientific">Kluyvera ascorbata</name>
    <dbReference type="NCBI Taxonomy" id="51288"/>
    <lineage>
        <taxon>Bacteria</taxon>
        <taxon>Pseudomonadati</taxon>
        <taxon>Pseudomonadota</taxon>
        <taxon>Gammaproteobacteria</taxon>
        <taxon>Enterobacterales</taxon>
        <taxon>Enterobacteriaceae</taxon>
        <taxon>Kluyvera</taxon>
    </lineage>
</organism>
<dbReference type="NCBIfam" id="NF007604">
    <property type="entry name" value="PRK10251.1"/>
    <property type="match status" value="1"/>
</dbReference>
<comment type="cofactor">
    <cofactor evidence="13">
        <name>Mg(2+)</name>
        <dbReference type="ChEBI" id="CHEBI:18420"/>
    </cofactor>
</comment>
<name>A0A3N2SFM4_9ENTR</name>
<evidence type="ECO:0000313" key="17">
    <source>
        <dbReference type="Proteomes" id="UP000268051"/>
    </source>
</evidence>
<evidence type="ECO:0000256" key="10">
    <source>
        <dbReference type="ARBA" id="ARBA00049176"/>
    </source>
</evidence>
<comment type="catalytic activity">
    <reaction evidence="10">
        <text>apo-[aryl-carrier protein] + CoA = holo-[aryl-carrier protein] + adenosine 3',5'-bisphosphate + H(+)</text>
        <dbReference type="Rhea" id="RHEA:48404"/>
        <dbReference type="Rhea" id="RHEA-COMP:15903"/>
        <dbReference type="Rhea" id="RHEA-COMP:17557"/>
        <dbReference type="ChEBI" id="CHEBI:15378"/>
        <dbReference type="ChEBI" id="CHEBI:29999"/>
        <dbReference type="ChEBI" id="CHEBI:57287"/>
        <dbReference type="ChEBI" id="CHEBI:58343"/>
        <dbReference type="ChEBI" id="CHEBI:64479"/>
    </reaction>
</comment>
<feature type="domain" description="4'-phosphopantetheinyl transferase N-terminal" evidence="15">
    <location>
        <begin position="32"/>
        <end position="96"/>
    </location>
</feature>
<dbReference type="InterPro" id="IPR008278">
    <property type="entry name" value="4-PPantetheinyl_Trfase_dom"/>
</dbReference>
<dbReference type="PANTHER" id="PTHR38096:SF1">
    <property type="entry name" value="ENTEROBACTIN SYNTHASE COMPONENT D"/>
    <property type="match status" value="1"/>
</dbReference>
<evidence type="ECO:0000256" key="3">
    <source>
        <dbReference type="ARBA" id="ARBA00008342"/>
    </source>
</evidence>
<dbReference type="EMBL" id="RHFN01000001">
    <property type="protein sequence ID" value="ROU18536.1"/>
    <property type="molecule type" value="Genomic_DNA"/>
</dbReference>
<evidence type="ECO:0000256" key="6">
    <source>
        <dbReference type="ARBA" id="ARBA00022679"/>
    </source>
</evidence>
<keyword evidence="6" id="KW-0808">Transferase</keyword>
<dbReference type="Pfam" id="PF17837">
    <property type="entry name" value="4PPT_N"/>
    <property type="match status" value="1"/>
</dbReference>
<feature type="binding site" evidence="13">
    <location>
        <position position="103"/>
    </location>
    <ligand>
        <name>Mg(2+)</name>
        <dbReference type="ChEBI" id="CHEBI:18420"/>
    </ligand>
</feature>
<feature type="binding site" evidence="13">
    <location>
        <position position="104"/>
    </location>
    <ligand>
        <name>Mg(2+)</name>
        <dbReference type="ChEBI" id="CHEBI:18420"/>
    </ligand>
</feature>
<dbReference type="AlphaFoldDB" id="A0A3N2SFM4"/>
<evidence type="ECO:0000256" key="5">
    <source>
        <dbReference type="ARBA" id="ARBA00019087"/>
    </source>
</evidence>
<evidence type="ECO:0000256" key="13">
    <source>
        <dbReference type="PIRSR" id="PIRSR603542-2"/>
    </source>
</evidence>
<keyword evidence="13" id="KW-0479">Metal-binding</keyword>
<evidence type="ECO:0000256" key="1">
    <source>
        <dbReference type="ARBA" id="ARBA00003937"/>
    </source>
</evidence>
<comment type="function">
    <text evidence="1">Involved in the biosynthesis of the siderophore enterobactin (enterochelin), which is a macrocyclic trimeric lactone of N-(2,3-dihydroxybenzoyl)-serine. The serine trilactone serves as a scaffolding for the three catechol functionalities that provide hexadentate coordination for the tightly ligated iron(2+) atoms. Plays an essential role in the assembly of the enterobactin by catalyzing the transfer of the 4'-phosphopantetheine (Ppant) moiety from coenzyme A to the apo-domains of both EntB (ArCP domain) and EntF (PCP domain) to yield their holo-forms which make them competent for the activation of 2,3-dihydroxybenzoate (DHB) and L-serine, respectively.</text>
</comment>
<sequence length="207" mass="22880">MFTNHTTFNAIHRIDFQPETFTPQDLLWLPHHALLERSGKKRQTGHLAGRIAAVYALRTVGEKSVPGIGENRAPLWPIGLYGSISHCGQTAIAIVSHRPVGIDIEEVMNVSLAESLAEQVASGAELTNLRAAPIPFPLALTLAFSAKESLYKALSARYSQLLHFHDAVVTHIDAQNITLHIPTINLTAIIVWYTVDHQRIVTLYQQP</sequence>
<feature type="binding site" evidence="12">
    <location>
        <position position="50"/>
    </location>
    <ligand>
        <name>CoA</name>
        <dbReference type="ChEBI" id="CHEBI:57287"/>
    </ligand>
</feature>
<evidence type="ECO:0000256" key="11">
    <source>
        <dbReference type="ARBA" id="ARBA00049191"/>
    </source>
</evidence>
<keyword evidence="13" id="KW-0460">Magnesium</keyword>
<dbReference type="PRINTS" id="PR01399">
    <property type="entry name" value="ENTSNTHTASED"/>
</dbReference>
<dbReference type="InterPro" id="IPR041354">
    <property type="entry name" value="4PPT_N"/>
</dbReference>
<evidence type="ECO:0000256" key="4">
    <source>
        <dbReference type="ARBA" id="ARBA00011503"/>
    </source>
</evidence>
<keyword evidence="7" id="KW-0259">Enterobactin biosynthesis</keyword>
<evidence type="ECO:0000256" key="9">
    <source>
        <dbReference type="ARBA" id="ARBA00031996"/>
    </source>
</evidence>
<gene>
    <name evidence="16" type="primary">entD</name>
    <name evidence="16" type="ORF">EB837_01375</name>
</gene>
<protein>
    <recommendedName>
        <fullName evidence="5">Enterobactin synthase component D</fullName>
    </recommendedName>
    <alternativeName>
        <fullName evidence="8">4'-phosphopantetheinyl transferase EntD</fullName>
    </alternativeName>
    <alternativeName>
        <fullName evidence="9">Enterochelin synthase D</fullName>
    </alternativeName>
</protein>
<dbReference type="GO" id="GO:0009366">
    <property type="term" value="C:enterobactin synthetase complex"/>
    <property type="evidence" value="ECO:0007669"/>
    <property type="project" value="InterPro"/>
</dbReference>
<dbReference type="InterPro" id="IPR037143">
    <property type="entry name" value="4-PPantetheinyl_Trfase_dom_sf"/>
</dbReference>
<evidence type="ECO:0000256" key="2">
    <source>
        <dbReference type="ARBA" id="ARBA00004993"/>
    </source>
</evidence>
<evidence type="ECO:0000256" key="12">
    <source>
        <dbReference type="PIRSR" id="PIRSR603542-1"/>
    </source>
</evidence>
<dbReference type="PANTHER" id="PTHR38096">
    <property type="entry name" value="ENTEROBACTIN SYNTHASE COMPONENT D"/>
    <property type="match status" value="1"/>
</dbReference>
<dbReference type="RefSeq" id="WP_123650082.1">
    <property type="nucleotide sequence ID" value="NZ_RHFN01000001.1"/>
</dbReference>
<evidence type="ECO:0000256" key="8">
    <source>
        <dbReference type="ARBA" id="ARBA00029894"/>
    </source>
</evidence>
<comment type="catalytic activity">
    <reaction evidence="11">
        <text>apo-[peptidyl-carrier protein] + CoA = holo-[peptidyl-carrier protein] + adenosine 3',5'-bisphosphate + H(+)</text>
        <dbReference type="Rhea" id="RHEA:46228"/>
        <dbReference type="Rhea" id="RHEA-COMP:11479"/>
        <dbReference type="Rhea" id="RHEA-COMP:11480"/>
        <dbReference type="ChEBI" id="CHEBI:15378"/>
        <dbReference type="ChEBI" id="CHEBI:29999"/>
        <dbReference type="ChEBI" id="CHEBI:57287"/>
        <dbReference type="ChEBI" id="CHEBI:58343"/>
        <dbReference type="ChEBI" id="CHEBI:64479"/>
    </reaction>
</comment>
<feature type="binding site" evidence="12">
    <location>
        <position position="103"/>
    </location>
    <ligand>
        <name>CoA</name>
        <dbReference type="ChEBI" id="CHEBI:57287"/>
    </ligand>
</feature>
<dbReference type="InterPro" id="IPR003542">
    <property type="entry name" value="Enbac_synth_compD-like"/>
</dbReference>
<dbReference type="GO" id="GO:0009239">
    <property type="term" value="P:enterobactin biosynthetic process"/>
    <property type="evidence" value="ECO:0007669"/>
    <property type="project" value="UniProtKB-UniPathway"/>
</dbReference>
<dbReference type="Pfam" id="PF01648">
    <property type="entry name" value="ACPS"/>
    <property type="match status" value="1"/>
</dbReference>
<dbReference type="SUPFAM" id="SSF56214">
    <property type="entry name" value="4'-phosphopantetheinyl transferase"/>
    <property type="match status" value="1"/>
</dbReference>
<feature type="binding site" evidence="12">
    <location>
        <position position="148"/>
    </location>
    <ligand>
        <name>CoA</name>
        <dbReference type="ChEBI" id="CHEBI:57287"/>
    </ligand>
</feature>
<evidence type="ECO:0000259" key="15">
    <source>
        <dbReference type="Pfam" id="PF17837"/>
    </source>
</evidence>
<dbReference type="UniPathway" id="UPA00017"/>
<reference evidence="16 17" key="1">
    <citation type="submission" date="2018-10" db="EMBL/GenBank/DDBJ databases">
        <title>Horizontal transference of carbapenem resistance between Klebsiella pneumoniae and Kluyvera ascorbata during abdominal infection: a case report.</title>
        <authorList>
            <person name="Raro O.H.F."/>
            <person name="Lima-Morales D."/>
            <person name="Barth A.L."/>
            <person name="Paim T.G.S."/>
            <person name="Mott M.P."/>
            <person name="Riche C.V.W."/>
            <person name="Teixeira U.F."/>
            <person name="Waechter F."/>
            <person name="Dias C.A.G."/>
        </authorList>
    </citation>
    <scope>NUCLEOTIDE SEQUENCE [LARGE SCALE GENOMIC DNA]</scope>
    <source>
        <strain evidence="16 17">OT2</strain>
    </source>
</reference>
<evidence type="ECO:0000313" key="16">
    <source>
        <dbReference type="EMBL" id="ROU18536.1"/>
    </source>
</evidence>
<dbReference type="Proteomes" id="UP000268051">
    <property type="component" value="Unassembled WGS sequence"/>
</dbReference>
<comment type="subunit">
    <text evidence="4">EntB, EntD, EntE, and EntF form a multienzyme complex called enterobactin synthase.</text>
</comment>
<feature type="binding site" evidence="13">
    <location>
        <position position="105"/>
    </location>
    <ligand>
        <name>Mg(2+)</name>
        <dbReference type="ChEBI" id="CHEBI:18420"/>
    </ligand>
</feature>